<evidence type="ECO:0000313" key="3">
    <source>
        <dbReference type="EMBL" id="KAK4538553.1"/>
    </source>
</evidence>
<evidence type="ECO:0000259" key="2">
    <source>
        <dbReference type="Pfam" id="PF10313"/>
    </source>
</evidence>
<protein>
    <recommendedName>
        <fullName evidence="2">DUF2415 domain-containing protein</fullName>
    </recommendedName>
</protein>
<dbReference type="SUPFAM" id="SSF50978">
    <property type="entry name" value="WD40 repeat-like"/>
    <property type="match status" value="1"/>
</dbReference>
<dbReference type="InterPro" id="IPR001680">
    <property type="entry name" value="WD40_rpt"/>
</dbReference>
<feature type="region of interest" description="Disordered" evidence="1">
    <location>
        <begin position="87"/>
        <end position="110"/>
    </location>
</feature>
<evidence type="ECO:0000313" key="4">
    <source>
        <dbReference type="Proteomes" id="UP001301350"/>
    </source>
</evidence>
<evidence type="ECO:0000256" key="1">
    <source>
        <dbReference type="SAM" id="MobiDB-lite"/>
    </source>
</evidence>
<organism evidence="3 4">
    <name type="scientific">Cyanidium caldarium</name>
    <name type="common">Red alga</name>
    <dbReference type="NCBI Taxonomy" id="2771"/>
    <lineage>
        <taxon>Eukaryota</taxon>
        <taxon>Rhodophyta</taxon>
        <taxon>Bangiophyceae</taxon>
        <taxon>Cyanidiales</taxon>
        <taxon>Cyanidiaceae</taxon>
        <taxon>Cyanidium</taxon>
    </lineage>
</organism>
<dbReference type="SMART" id="SM00320">
    <property type="entry name" value="WD40"/>
    <property type="match status" value="3"/>
</dbReference>
<feature type="compositionally biased region" description="Acidic residues" evidence="1">
    <location>
        <begin position="186"/>
        <end position="231"/>
    </location>
</feature>
<dbReference type="PANTHER" id="PTHR43991:SF9">
    <property type="entry name" value="DUF2415 DOMAIN-CONTAINING PROTEIN"/>
    <property type="match status" value="1"/>
</dbReference>
<name>A0AAV9J2H4_CYACA</name>
<dbReference type="Gene3D" id="2.130.10.10">
    <property type="entry name" value="YVTN repeat-like/Quinoprotein amine dehydrogenase"/>
    <property type="match status" value="1"/>
</dbReference>
<accession>A0AAV9J2H4</accession>
<dbReference type="InterPro" id="IPR015943">
    <property type="entry name" value="WD40/YVTN_repeat-like_dom_sf"/>
</dbReference>
<sequence>MTIPSAHRAEEEPLWGSLTSTVQSPHWLVTDPHIRYDEPTTIQHWQLRDLVRCGGLDGNDAHLFFASDGCVRRLDLRKWRSHVLADKRRAAPSAEAESSAAAASRGSSAGRDLMSAHLRERYVSVLQRELRGVPGGAASEARRPHAERLPATLRAEWPRTRWPYESIDDELGQDPVAVDAVLDAEGEHDDDEDGEDEEEEEEEEPEDEDDDDDVEEEEDAPTQSSEFDEESAERLGRELLLAPLPNSALARRPSTGSDTRSLLQRPLNDRRYREVAGAGHADARLPGARVQQVLERLFGESRAPLDNRWSSVVPPAAGPTGLSRAQDYPMATSAATLNRRLRARDWYLGQHQEQQQRLHEQRRRQQQQRQRPRRPRCSRVVQALPFWPTCLTVHGSFLAVGGQSGQLVLSMLHHDALDDVHDDTCTPPSALAFNSLSERAYAEALASTRVFPLRAGRGLAHPDELFRTASGGGADDDDGLGNALEGDELEVLALEPPRSRPTQATRFCTPVVSGTVGHSVNNSVTVSALQGAAWGEHDSAEGDGLRTPLYLLVSTNDQAVKIFDIAEWLERAAPAAMLQPYRDSQGAGRNGEGARRRLVPWSVLPCPCNINHTAVSPDGKCLVAVGDSSEVFLFHSASSSSSSGAYERVAVLREARDAGMSAAWHPSGRQFAVASQDGLCCVWDARYLGKTLARYPTRAAFPMRAACRNVKFSPASADTDLLVFAEHQNCVHVVCTRTYTEHIQTVWLNGRAPPAGADEGAMAGDAARAAPSDSDAEEHISGMAWARSGQSLVVATEARLREFVVNRASRQVLHEYAIA</sequence>
<feature type="region of interest" description="Disordered" evidence="1">
    <location>
        <begin position="245"/>
        <end position="267"/>
    </location>
</feature>
<dbReference type="AlphaFoldDB" id="A0AAV9J2H4"/>
<gene>
    <name evidence="3" type="ORF">CDCA_CDCA18G4578</name>
</gene>
<dbReference type="Pfam" id="PF10313">
    <property type="entry name" value="DUF2415"/>
    <property type="match status" value="1"/>
</dbReference>
<comment type="caution">
    <text evidence="3">The sequence shown here is derived from an EMBL/GenBank/DDBJ whole genome shotgun (WGS) entry which is preliminary data.</text>
</comment>
<dbReference type="Proteomes" id="UP001301350">
    <property type="component" value="Unassembled WGS sequence"/>
</dbReference>
<feature type="compositionally biased region" description="Basic residues" evidence="1">
    <location>
        <begin position="360"/>
        <end position="377"/>
    </location>
</feature>
<dbReference type="InterPro" id="IPR036322">
    <property type="entry name" value="WD40_repeat_dom_sf"/>
</dbReference>
<dbReference type="PANTHER" id="PTHR43991">
    <property type="entry name" value="WD REPEAT PROTEIN (AFU_ORTHOLOGUE AFUA_8G05640)-RELATED"/>
    <property type="match status" value="1"/>
</dbReference>
<feature type="region of interest" description="Disordered" evidence="1">
    <location>
        <begin position="186"/>
        <end position="233"/>
    </location>
</feature>
<keyword evidence="4" id="KW-1185">Reference proteome</keyword>
<feature type="region of interest" description="Disordered" evidence="1">
    <location>
        <begin position="352"/>
        <end position="377"/>
    </location>
</feature>
<dbReference type="EMBL" id="JANCYW010000018">
    <property type="protein sequence ID" value="KAK4538553.1"/>
    <property type="molecule type" value="Genomic_DNA"/>
</dbReference>
<feature type="compositionally biased region" description="Low complexity" evidence="1">
    <location>
        <begin position="91"/>
        <end position="110"/>
    </location>
</feature>
<reference evidence="3 4" key="1">
    <citation type="submission" date="2022-07" db="EMBL/GenBank/DDBJ databases">
        <title>Genome-wide signatures of adaptation to extreme environments.</title>
        <authorList>
            <person name="Cho C.H."/>
            <person name="Yoon H.S."/>
        </authorList>
    </citation>
    <scope>NUCLEOTIDE SEQUENCE [LARGE SCALE GENOMIC DNA]</scope>
    <source>
        <strain evidence="3 4">DBV 063 E5</strain>
    </source>
</reference>
<feature type="domain" description="DUF2415" evidence="2">
    <location>
        <begin position="706"/>
        <end position="742"/>
    </location>
</feature>
<proteinExistence type="predicted"/>
<dbReference type="InterPro" id="IPR019417">
    <property type="entry name" value="DUF2415"/>
</dbReference>